<dbReference type="InterPro" id="IPR036259">
    <property type="entry name" value="MFS_trans_sf"/>
</dbReference>
<feature type="transmembrane region" description="Helical" evidence="7">
    <location>
        <begin position="26"/>
        <end position="44"/>
    </location>
</feature>
<dbReference type="InterPro" id="IPR020846">
    <property type="entry name" value="MFS_dom"/>
</dbReference>
<evidence type="ECO:0000313" key="12">
    <source>
        <dbReference type="EMBL" id="CAF3978520.1"/>
    </source>
</evidence>
<comment type="caution">
    <text evidence="10">The sequence shown here is derived from an EMBL/GenBank/DDBJ whole genome shotgun (WGS) entry which is preliminary data.</text>
</comment>
<proteinExistence type="inferred from homology"/>
<dbReference type="EMBL" id="CAJOBA010019317">
    <property type="protein sequence ID" value="CAF3903283.1"/>
    <property type="molecule type" value="Genomic_DNA"/>
</dbReference>
<dbReference type="PROSITE" id="PS00216">
    <property type="entry name" value="SUGAR_TRANSPORT_1"/>
    <property type="match status" value="1"/>
</dbReference>
<dbReference type="GO" id="GO:0005351">
    <property type="term" value="F:carbohydrate:proton symporter activity"/>
    <property type="evidence" value="ECO:0007669"/>
    <property type="project" value="TreeGrafter"/>
</dbReference>
<dbReference type="AlphaFoldDB" id="A0A814XCZ2"/>
<dbReference type="NCBIfam" id="TIGR00879">
    <property type="entry name" value="SP"/>
    <property type="match status" value="1"/>
</dbReference>
<name>A0A814XCZ2_9BILA</name>
<keyword evidence="13" id="KW-1185">Reference proteome</keyword>
<dbReference type="InterPro" id="IPR005828">
    <property type="entry name" value="MFS_sugar_transport-like"/>
</dbReference>
<organism evidence="10 13">
    <name type="scientific">Didymodactylos carnosus</name>
    <dbReference type="NCBI Taxonomy" id="1234261"/>
    <lineage>
        <taxon>Eukaryota</taxon>
        <taxon>Metazoa</taxon>
        <taxon>Spiralia</taxon>
        <taxon>Gnathifera</taxon>
        <taxon>Rotifera</taxon>
        <taxon>Eurotatoria</taxon>
        <taxon>Bdelloidea</taxon>
        <taxon>Philodinida</taxon>
        <taxon>Philodinidae</taxon>
        <taxon>Didymodactylos</taxon>
    </lineage>
</organism>
<dbReference type="EMBL" id="CAJNOK010010825">
    <property type="protein sequence ID" value="CAF1125644.1"/>
    <property type="molecule type" value="Genomic_DNA"/>
</dbReference>
<evidence type="ECO:0000313" key="11">
    <source>
        <dbReference type="EMBL" id="CAF3903283.1"/>
    </source>
</evidence>
<evidence type="ECO:0000313" key="13">
    <source>
        <dbReference type="Proteomes" id="UP000663829"/>
    </source>
</evidence>
<evidence type="ECO:0000259" key="8">
    <source>
        <dbReference type="PROSITE" id="PS50850"/>
    </source>
</evidence>
<comment type="similarity">
    <text evidence="2 6">Belongs to the major facilitator superfamily. Sugar transporter (TC 2.A.1.1) family.</text>
</comment>
<dbReference type="InterPro" id="IPR003663">
    <property type="entry name" value="Sugar/inositol_transpt"/>
</dbReference>
<evidence type="ECO:0000256" key="6">
    <source>
        <dbReference type="RuleBase" id="RU003346"/>
    </source>
</evidence>
<keyword evidence="6" id="KW-0813">Transport</keyword>
<feature type="transmembrane region" description="Helical" evidence="7">
    <location>
        <begin position="188"/>
        <end position="209"/>
    </location>
</feature>
<keyword evidence="5 7" id="KW-0472">Membrane</keyword>
<evidence type="ECO:0000256" key="7">
    <source>
        <dbReference type="SAM" id="Phobius"/>
    </source>
</evidence>
<evidence type="ECO:0000256" key="3">
    <source>
        <dbReference type="ARBA" id="ARBA00022692"/>
    </source>
</evidence>
<dbReference type="Pfam" id="PF00083">
    <property type="entry name" value="Sugar_tr"/>
    <property type="match status" value="1"/>
</dbReference>
<dbReference type="EMBL" id="CAJOBC010009073">
    <property type="protein sequence ID" value="CAF3978520.1"/>
    <property type="molecule type" value="Genomic_DNA"/>
</dbReference>
<dbReference type="Proteomes" id="UP000682733">
    <property type="component" value="Unassembled WGS sequence"/>
</dbReference>
<feature type="transmembrane region" description="Helical" evidence="7">
    <location>
        <begin position="64"/>
        <end position="83"/>
    </location>
</feature>
<evidence type="ECO:0000313" key="9">
    <source>
        <dbReference type="EMBL" id="CAF1125644.1"/>
    </source>
</evidence>
<dbReference type="InterPro" id="IPR050360">
    <property type="entry name" value="MFS_Sugar_Transporters"/>
</dbReference>
<comment type="subcellular location">
    <subcellularLocation>
        <location evidence="1">Membrane</location>
        <topology evidence="1">Multi-pass membrane protein</topology>
    </subcellularLocation>
</comment>
<gene>
    <name evidence="10" type="ORF">GPM918_LOCUS24390</name>
    <name evidence="9" type="ORF">OVA965_LOCUS20396</name>
    <name evidence="12" type="ORF">SRO942_LOCUS24389</name>
    <name evidence="11" type="ORF">TMI583_LOCUS20761</name>
</gene>
<dbReference type="SUPFAM" id="SSF103473">
    <property type="entry name" value="MFS general substrate transporter"/>
    <property type="match status" value="1"/>
</dbReference>
<feature type="domain" description="Major facilitator superfamily (MFS) profile" evidence="8">
    <location>
        <begin position="1"/>
        <end position="335"/>
    </location>
</feature>
<evidence type="ECO:0000256" key="4">
    <source>
        <dbReference type="ARBA" id="ARBA00022989"/>
    </source>
</evidence>
<keyword evidence="4 7" id="KW-1133">Transmembrane helix</keyword>
<dbReference type="Proteomes" id="UP000677228">
    <property type="component" value="Unassembled WGS sequence"/>
</dbReference>
<reference evidence="10" key="1">
    <citation type="submission" date="2021-02" db="EMBL/GenBank/DDBJ databases">
        <authorList>
            <person name="Nowell W R."/>
        </authorList>
    </citation>
    <scope>NUCLEOTIDE SEQUENCE</scope>
</reference>
<protein>
    <recommendedName>
        <fullName evidence="8">Major facilitator superfamily (MFS) profile domain-containing protein</fullName>
    </recommendedName>
</protein>
<feature type="transmembrane region" description="Helical" evidence="7">
    <location>
        <begin position="150"/>
        <end position="172"/>
    </location>
</feature>
<dbReference type="PROSITE" id="PS50850">
    <property type="entry name" value="MFS"/>
    <property type="match status" value="1"/>
</dbReference>
<evidence type="ECO:0000313" key="10">
    <source>
        <dbReference type="EMBL" id="CAF1214669.1"/>
    </source>
</evidence>
<dbReference type="OrthoDB" id="6612291at2759"/>
<accession>A0A814XCZ2</accession>
<feature type="transmembrane region" description="Helical" evidence="7">
    <location>
        <begin position="259"/>
        <end position="281"/>
    </location>
</feature>
<evidence type="ECO:0000256" key="1">
    <source>
        <dbReference type="ARBA" id="ARBA00004141"/>
    </source>
</evidence>
<dbReference type="Proteomes" id="UP000681722">
    <property type="component" value="Unassembled WGS sequence"/>
</dbReference>
<dbReference type="GO" id="GO:0016020">
    <property type="term" value="C:membrane"/>
    <property type="evidence" value="ECO:0007669"/>
    <property type="project" value="UniProtKB-SubCell"/>
</dbReference>
<dbReference type="PANTHER" id="PTHR48022">
    <property type="entry name" value="PLASTIDIC GLUCOSE TRANSPORTER 4"/>
    <property type="match status" value="1"/>
</dbReference>
<dbReference type="PRINTS" id="PR00171">
    <property type="entry name" value="SUGRTRNSPORT"/>
</dbReference>
<keyword evidence="3 7" id="KW-0812">Transmembrane</keyword>
<dbReference type="InterPro" id="IPR005829">
    <property type="entry name" value="Sugar_transporter_CS"/>
</dbReference>
<dbReference type="Proteomes" id="UP000663829">
    <property type="component" value="Unassembled WGS sequence"/>
</dbReference>
<dbReference type="EMBL" id="CAJNOQ010009072">
    <property type="protein sequence ID" value="CAF1214669.1"/>
    <property type="molecule type" value="Genomic_DNA"/>
</dbReference>
<dbReference type="Gene3D" id="1.20.1250.20">
    <property type="entry name" value="MFS general substrate transporter like domains"/>
    <property type="match status" value="1"/>
</dbReference>
<feature type="transmembrane region" description="Helical" evidence="7">
    <location>
        <begin position="218"/>
        <end position="239"/>
    </location>
</feature>
<evidence type="ECO:0000256" key="2">
    <source>
        <dbReference type="ARBA" id="ARBA00010992"/>
    </source>
</evidence>
<dbReference type="PANTHER" id="PTHR48022:SF2">
    <property type="entry name" value="PLASTIDIC GLUCOSE TRANSPORTER 4"/>
    <property type="match status" value="1"/>
</dbReference>
<feature type="non-terminal residue" evidence="10">
    <location>
        <position position="1"/>
    </location>
</feature>
<evidence type="ECO:0000256" key="5">
    <source>
        <dbReference type="ARBA" id="ARBA00023136"/>
    </source>
</evidence>
<sequence length="335" mass="37119">LGVGALSMLIPVYQSEISSKEVRGRLISLQQLAITIGIAVSFWINYGTEAHLSGQNNVSWRLPLALQIVPALILGTGIFFFPFSPRWLLDRNRDQEAIRVLARIRTVDRDEQDPHVLQEYAEIKQDIQMEREQSVRSYSDLLKYPLRRRLILGMMIQIFAQLSGINTVMYYAPSIFRQAGLSSVTSKLLATGISGIVNIVATIPAVLYIDKLGRRPSLISGACIMALSMLIVGGVMGSYGTMRADGEVIVIGSGAQYTIMVFIFIFVAGFAYSWGPCGWIYPTEIFPLQMRSKGTSLTTAACWSTNCALSFVVPVLIKNIWYGTYLISGLAKDIR</sequence>